<feature type="signal peptide" evidence="1">
    <location>
        <begin position="1"/>
        <end position="21"/>
    </location>
</feature>
<dbReference type="Proteomes" id="UP001157069">
    <property type="component" value="Unassembled WGS sequence"/>
</dbReference>
<evidence type="ECO:0000313" key="3">
    <source>
        <dbReference type="Proteomes" id="UP001157069"/>
    </source>
</evidence>
<dbReference type="EMBL" id="BSVA01000001">
    <property type="protein sequence ID" value="GMA90131.1"/>
    <property type="molecule type" value="Genomic_DNA"/>
</dbReference>
<comment type="caution">
    <text evidence="2">The sequence shown here is derived from an EMBL/GenBank/DDBJ whole genome shotgun (WGS) entry which is preliminary data.</text>
</comment>
<keyword evidence="3" id="KW-1185">Reference proteome</keyword>
<proteinExistence type="predicted"/>
<protein>
    <submittedName>
        <fullName evidence="2">Uncharacterized protein</fullName>
    </submittedName>
</protein>
<dbReference type="PROSITE" id="PS51257">
    <property type="entry name" value="PROKAR_LIPOPROTEIN"/>
    <property type="match status" value="1"/>
</dbReference>
<evidence type="ECO:0000313" key="2">
    <source>
        <dbReference type="EMBL" id="GMA90131.1"/>
    </source>
</evidence>
<keyword evidence="1" id="KW-0732">Signal</keyword>
<gene>
    <name evidence="2" type="ORF">GCM10025869_06600</name>
</gene>
<organism evidence="2 3">
    <name type="scientific">Homoserinibacter gongjuensis</name>
    <dbReference type="NCBI Taxonomy" id="1162968"/>
    <lineage>
        <taxon>Bacteria</taxon>
        <taxon>Bacillati</taxon>
        <taxon>Actinomycetota</taxon>
        <taxon>Actinomycetes</taxon>
        <taxon>Micrococcales</taxon>
        <taxon>Microbacteriaceae</taxon>
        <taxon>Homoserinibacter</taxon>
    </lineage>
</organism>
<accession>A0ABQ6JPC5</accession>
<reference evidence="3" key="1">
    <citation type="journal article" date="2019" name="Int. J. Syst. Evol. Microbiol.">
        <title>The Global Catalogue of Microorganisms (GCM) 10K type strain sequencing project: providing services to taxonomists for standard genome sequencing and annotation.</title>
        <authorList>
            <consortium name="The Broad Institute Genomics Platform"/>
            <consortium name="The Broad Institute Genome Sequencing Center for Infectious Disease"/>
            <person name="Wu L."/>
            <person name="Ma J."/>
        </authorList>
    </citation>
    <scope>NUCLEOTIDE SEQUENCE [LARGE SCALE GENOMIC DNA]</scope>
    <source>
        <strain evidence="3">NBRC 108755</strain>
    </source>
</reference>
<feature type="chain" id="PRO_5047442010" evidence="1">
    <location>
        <begin position="22"/>
        <end position="353"/>
    </location>
</feature>
<sequence>MRAIAAVAGLGLVLGLTACTAGPPGAGGPPDASRQAEPTPHPLLALDCDELVDADVFRAGFGEPLGVRAPYVEGYGGMGNVATAALALAGATRCAWGDDERYLEVDVLPAAETEWERLEAELQMFQPQEGAHGEAAWFSCRPGERPGCRADVLAGRNWVAVNAFGLVDVAALDAVLAPLVARVAAAEVANPDWPAPASVPVDCAALLPREAVHSSIGDDVEPWTDRGPVLSQTLRQAALDRAGAVHCAWRNGFGSATARTVDLVVLPGGDLVWDAHFAAPVPEWVERESFDELGDAGFSAVHTSTFTGAIDGVVSTLSPGGAWVDVWANDEARDDDLDIAVSLAGTALQTLGP</sequence>
<evidence type="ECO:0000256" key="1">
    <source>
        <dbReference type="SAM" id="SignalP"/>
    </source>
</evidence>
<name>A0ABQ6JPC5_9MICO</name>
<dbReference type="RefSeq" id="WP_284297725.1">
    <property type="nucleotide sequence ID" value="NZ_BSVA01000001.1"/>
</dbReference>